<feature type="compositionally biased region" description="Basic residues" evidence="1">
    <location>
        <begin position="9"/>
        <end position="22"/>
    </location>
</feature>
<feature type="compositionally biased region" description="Basic residues" evidence="1">
    <location>
        <begin position="75"/>
        <end position="95"/>
    </location>
</feature>
<feature type="non-terminal residue" evidence="2">
    <location>
        <position position="292"/>
    </location>
</feature>
<protein>
    <submittedName>
        <fullName evidence="2">Uncharacterized protein</fullName>
    </submittedName>
</protein>
<feature type="region of interest" description="Disordered" evidence="1">
    <location>
        <begin position="268"/>
        <end position="292"/>
    </location>
</feature>
<feature type="compositionally biased region" description="Basic residues" evidence="1">
    <location>
        <begin position="119"/>
        <end position="129"/>
    </location>
</feature>
<accession>A0A6J4HTP2</accession>
<reference evidence="2" key="1">
    <citation type="submission" date="2020-02" db="EMBL/GenBank/DDBJ databases">
        <authorList>
            <person name="Meier V. D."/>
        </authorList>
    </citation>
    <scope>NUCLEOTIDE SEQUENCE</scope>
    <source>
        <strain evidence="2">AVDCRST_MAG20</strain>
    </source>
</reference>
<feature type="compositionally biased region" description="Basic residues" evidence="1">
    <location>
        <begin position="49"/>
        <end position="66"/>
    </location>
</feature>
<name>A0A6J4HTP2_9ACTN</name>
<evidence type="ECO:0000313" key="2">
    <source>
        <dbReference type="EMBL" id="CAA9233093.1"/>
    </source>
</evidence>
<evidence type="ECO:0000256" key="1">
    <source>
        <dbReference type="SAM" id="MobiDB-lite"/>
    </source>
</evidence>
<feature type="non-terminal residue" evidence="2">
    <location>
        <position position="1"/>
    </location>
</feature>
<feature type="compositionally biased region" description="Low complexity" evidence="1">
    <location>
        <begin position="99"/>
        <end position="118"/>
    </location>
</feature>
<proteinExistence type="predicted"/>
<organism evidence="2">
    <name type="scientific">uncultured Acidimicrobiales bacterium</name>
    <dbReference type="NCBI Taxonomy" id="310071"/>
    <lineage>
        <taxon>Bacteria</taxon>
        <taxon>Bacillati</taxon>
        <taxon>Actinomycetota</taxon>
        <taxon>Acidimicrobiia</taxon>
        <taxon>Acidimicrobiales</taxon>
        <taxon>environmental samples</taxon>
    </lineage>
</organism>
<gene>
    <name evidence="2" type="ORF">AVDCRST_MAG20-1329</name>
</gene>
<dbReference type="AlphaFoldDB" id="A0A6J4HTP2"/>
<dbReference type="EMBL" id="CADCSY010000058">
    <property type="protein sequence ID" value="CAA9233093.1"/>
    <property type="molecule type" value="Genomic_DNA"/>
</dbReference>
<feature type="region of interest" description="Disordered" evidence="1">
    <location>
        <begin position="1"/>
        <end position="156"/>
    </location>
</feature>
<sequence>AGVPTGLRPRGRGRGPRAARARLARDEPHLVAGDRPAGCGRLRGDRPRPPRLRRLRGGSGRLRGRTRPQPGPPRAVHRARPPARRGRWRGPRRAGRPGPGAALPGLRRAARALQLAAPLRRRRDGRHAHPPPSRGGRLLPPAGHRRRRAGQRAAHAGGAQALHRHLLHVEVLGAPWRLLGCRRGRVPHRALRRRHQPPGLVPRLRVGLPPGRPVGAVPPRPQPRHPGLHPLRCVGPRPVPGLRPHGCGGAPSPRGSLPAQGLRPLRAVGGTRAARRGGPGHVRRPPRPAAGM</sequence>